<accession>A0A222EP99</accession>
<reference evidence="1 2" key="1">
    <citation type="submission" date="2017-07" db="EMBL/GenBank/DDBJ databases">
        <title>Complete genome sequence of Spiroplasma corruscae EC-1 (DSM 19793).</title>
        <authorList>
            <person name="Tsai Y.-M."/>
            <person name="Lo W.-S."/>
            <person name="Kuo C.-H."/>
        </authorList>
    </citation>
    <scope>NUCLEOTIDE SEQUENCE [LARGE SCALE GENOMIC DNA]</scope>
    <source>
        <strain evidence="1 2">EC-1</strain>
    </source>
</reference>
<proteinExistence type="predicted"/>
<dbReference type="PROSITE" id="PS51257">
    <property type="entry name" value="PROKAR_LIPOPROTEIN"/>
    <property type="match status" value="1"/>
</dbReference>
<dbReference type="KEGG" id="scou:SCORR_v1c05480"/>
<keyword evidence="2" id="KW-1185">Reference proteome</keyword>
<evidence type="ECO:0008006" key="3">
    <source>
        <dbReference type="Google" id="ProtNLM"/>
    </source>
</evidence>
<dbReference type="OrthoDB" id="387392at2"/>
<name>A0A222EP99_9MOLU</name>
<evidence type="ECO:0000313" key="1">
    <source>
        <dbReference type="EMBL" id="ASP28320.1"/>
    </source>
</evidence>
<evidence type="ECO:0000313" key="2">
    <source>
        <dbReference type="Proteomes" id="UP000203229"/>
    </source>
</evidence>
<dbReference type="RefSeq" id="WP_094048936.1">
    <property type="nucleotide sequence ID" value="NZ_CP022535.1"/>
</dbReference>
<organism evidence="1 2">
    <name type="scientific">Spiroplasma corruscae</name>
    <dbReference type="NCBI Taxonomy" id="216934"/>
    <lineage>
        <taxon>Bacteria</taxon>
        <taxon>Bacillati</taxon>
        <taxon>Mycoplasmatota</taxon>
        <taxon>Mollicutes</taxon>
        <taxon>Entomoplasmatales</taxon>
        <taxon>Spiroplasmataceae</taxon>
        <taxon>Spiroplasma</taxon>
    </lineage>
</organism>
<protein>
    <recommendedName>
        <fullName evidence="3">MOLPALP family lipoprotein</fullName>
    </recommendedName>
</protein>
<dbReference type="Proteomes" id="UP000203229">
    <property type="component" value="Chromosome"/>
</dbReference>
<dbReference type="AlphaFoldDB" id="A0A222EP99"/>
<gene>
    <name evidence="1" type="ORF">SCORR_v1c05480</name>
</gene>
<dbReference type="EMBL" id="CP022535">
    <property type="protein sequence ID" value="ASP28320.1"/>
    <property type="molecule type" value="Genomic_DNA"/>
</dbReference>
<sequence length="707" mass="78807">MKKLISLIGILTITTSSLTVVTSCGETYSVNFDNSDDQSNISKLLTQYSKSLYLNQNETETDSETNKGLGKVHYSSSYLMNDIVKNNYLSNLGLKDFKNIDTNEYSRFSDVSQKYFKNSTNFVSNQTTVDDSIYQDGVIAPEINGTASTITSLVGSLPMILNMLSKPESFAPLMSMLANKFSDLISTNLLKTLGNILTNDVLKDLEKAFSIDAYKDDQGEFFSYEDAMSASIIALSNSFDKLINKDSTTTALTYKNSDDINKNINEASKSVAVNLMGLINGTKSFSFDILTDASVIPNILFFVRTLLVYLNSAKVDNFSSKVLTMKDINQIRIKKLSSDDNVFDFKNVVSLLSFITEDTDKKGSTVLQNLFGLLLGTPNDDAENQDNGDWTNLSKSYSGNKNGLINIVSQLAVSLAGEKVKIYFTDPLIRSFINWGFGTTSSTLIKGIMALIPQLASLLPEMIKNIVTNIGEDDWNKYFIDPGKYIGYLYDNNNTKLNLSIKKMLSEPLENIFNSSLFGLGSSNNKEKVFDNQKDLGFGFLTSSSVKEIVSNLSSKVNGDKDNEFIIKFDTFSTFFKSLYTNDNLKTALSDPNNLFKHLGLNEDGTIKEDSPLSILKQVVKENLGWLKAFVNTINDLINSYKDKLSQVRKTINSKFNDLEVTYEINGTNDFVYNVTDKITSNVNKFEIVLTYEGNYLTISKMKLLSN</sequence>